<dbReference type="GO" id="GO:0008531">
    <property type="term" value="F:riboflavin kinase activity"/>
    <property type="evidence" value="ECO:0007669"/>
    <property type="project" value="UniProtKB-UniRule"/>
</dbReference>
<dbReference type="PANTHER" id="PTHR22749:SF6">
    <property type="entry name" value="RIBOFLAVIN KINASE"/>
    <property type="match status" value="1"/>
</dbReference>
<keyword evidence="5 14" id="KW-0808">Transferase</keyword>
<keyword evidence="7 14" id="KW-0547">Nucleotide-binding</keyword>
<evidence type="ECO:0000313" key="16">
    <source>
        <dbReference type="EMBL" id="QCT06688.1"/>
    </source>
</evidence>
<dbReference type="Gene3D" id="3.40.50.620">
    <property type="entry name" value="HUPs"/>
    <property type="match status" value="1"/>
</dbReference>
<dbReference type="NCBIfam" id="TIGR00083">
    <property type="entry name" value="ribF"/>
    <property type="match status" value="1"/>
</dbReference>
<comment type="pathway">
    <text evidence="1 14">Cofactor biosynthesis; FAD biosynthesis; FAD from FMN: step 1/1.</text>
</comment>
<dbReference type="EMBL" id="CP039381">
    <property type="protein sequence ID" value="QCT06688.1"/>
    <property type="molecule type" value="Genomic_DNA"/>
</dbReference>
<evidence type="ECO:0000256" key="4">
    <source>
        <dbReference type="ARBA" id="ARBA00022643"/>
    </source>
</evidence>
<evidence type="ECO:0000256" key="3">
    <source>
        <dbReference type="ARBA" id="ARBA00022630"/>
    </source>
</evidence>
<keyword evidence="4 14" id="KW-0288">FMN</keyword>
<dbReference type="InterPro" id="IPR014729">
    <property type="entry name" value="Rossmann-like_a/b/a_fold"/>
</dbReference>
<protein>
    <recommendedName>
        <fullName evidence="14">Riboflavin biosynthesis protein</fullName>
    </recommendedName>
    <domain>
        <recommendedName>
            <fullName evidence="14">Riboflavin kinase</fullName>
            <ecNumber evidence="14">2.7.1.26</ecNumber>
        </recommendedName>
        <alternativeName>
            <fullName evidence="14">Flavokinase</fullName>
        </alternativeName>
    </domain>
    <domain>
        <recommendedName>
            <fullName evidence="14">FMN adenylyltransferase</fullName>
            <ecNumber evidence="14">2.7.7.2</ecNumber>
        </recommendedName>
        <alternativeName>
            <fullName evidence="14">FAD pyrophosphorylase</fullName>
        </alternativeName>
        <alternativeName>
            <fullName evidence="14">FAD synthase</fullName>
        </alternativeName>
    </domain>
</protein>
<evidence type="ECO:0000259" key="15">
    <source>
        <dbReference type="SMART" id="SM00904"/>
    </source>
</evidence>
<dbReference type="SUPFAM" id="SSF82114">
    <property type="entry name" value="Riboflavin kinase-like"/>
    <property type="match status" value="1"/>
</dbReference>
<evidence type="ECO:0000256" key="10">
    <source>
        <dbReference type="ARBA" id="ARBA00022840"/>
    </source>
</evidence>
<keyword evidence="8 14" id="KW-0418">Kinase</keyword>
<dbReference type="Pfam" id="PF06574">
    <property type="entry name" value="FAD_syn"/>
    <property type="match status" value="1"/>
</dbReference>
<evidence type="ECO:0000256" key="12">
    <source>
        <dbReference type="ARBA" id="ARBA00047880"/>
    </source>
</evidence>
<dbReference type="GO" id="GO:0009231">
    <property type="term" value="P:riboflavin biosynthetic process"/>
    <property type="evidence" value="ECO:0007669"/>
    <property type="project" value="InterPro"/>
</dbReference>
<keyword evidence="17" id="KW-1185">Reference proteome</keyword>
<keyword evidence="3 14" id="KW-0285">Flavoprotein</keyword>
<dbReference type="CDD" id="cd02064">
    <property type="entry name" value="FAD_synthetase_N"/>
    <property type="match status" value="1"/>
</dbReference>
<dbReference type="OrthoDB" id="9803667at2"/>
<dbReference type="GO" id="GO:0009398">
    <property type="term" value="P:FMN biosynthetic process"/>
    <property type="evidence" value="ECO:0007669"/>
    <property type="project" value="UniProtKB-UniRule"/>
</dbReference>
<comment type="catalytic activity">
    <reaction evidence="13 14">
        <text>FMN + ATP + H(+) = FAD + diphosphate</text>
        <dbReference type="Rhea" id="RHEA:17237"/>
        <dbReference type="ChEBI" id="CHEBI:15378"/>
        <dbReference type="ChEBI" id="CHEBI:30616"/>
        <dbReference type="ChEBI" id="CHEBI:33019"/>
        <dbReference type="ChEBI" id="CHEBI:57692"/>
        <dbReference type="ChEBI" id="CHEBI:58210"/>
        <dbReference type="EC" id="2.7.7.2"/>
    </reaction>
</comment>
<dbReference type="Proteomes" id="UP000301475">
    <property type="component" value="Chromosome"/>
</dbReference>
<sequence length="303" mass="34155">MKEQINENNYSAVALGFFDGIHQGHRAVIGKMLKVANEKSLIPIVYTFQKNPALLFGRSVEIITPNEERQHILKDMGVSKVIEDDFLTVKDYSPREFVEKILVEKLNAKEVFCGFNYHFGKGGVADHNTLKEICKEFSINVTVADQVIVDGDTVSSTRIRKLIKNGEMEEVNKLLGHRFGYTSVIEQGNHIGRLMDTPTINQKLPDNIAIPKFGVYTSLVTIKGKQYVGVTNVGVKPTVGNYKPLSETWLPEYNGPDLYGEVIDTRLLCFQRPEKKFDSLAELEKTIKNDGKNALINIKKYIC</sequence>
<evidence type="ECO:0000256" key="5">
    <source>
        <dbReference type="ARBA" id="ARBA00022679"/>
    </source>
</evidence>
<dbReference type="GO" id="GO:0005524">
    <property type="term" value="F:ATP binding"/>
    <property type="evidence" value="ECO:0007669"/>
    <property type="project" value="UniProtKB-UniRule"/>
</dbReference>
<evidence type="ECO:0000256" key="2">
    <source>
        <dbReference type="ARBA" id="ARBA00005201"/>
    </source>
</evidence>
<evidence type="ECO:0000256" key="6">
    <source>
        <dbReference type="ARBA" id="ARBA00022695"/>
    </source>
</evidence>
<dbReference type="InterPro" id="IPR023468">
    <property type="entry name" value="Riboflavin_kinase"/>
</dbReference>
<evidence type="ECO:0000256" key="14">
    <source>
        <dbReference type="PIRNR" id="PIRNR004491"/>
    </source>
</evidence>
<dbReference type="GO" id="GO:0003919">
    <property type="term" value="F:FMN adenylyltransferase activity"/>
    <property type="evidence" value="ECO:0007669"/>
    <property type="project" value="UniProtKB-UniRule"/>
</dbReference>
<evidence type="ECO:0000256" key="1">
    <source>
        <dbReference type="ARBA" id="ARBA00004726"/>
    </source>
</evidence>
<dbReference type="KEGG" id="ruj:E5Z56_04600"/>
<dbReference type="UniPathway" id="UPA00277">
    <property type="reaction ID" value="UER00407"/>
</dbReference>
<evidence type="ECO:0000313" key="17">
    <source>
        <dbReference type="Proteomes" id="UP000301475"/>
    </source>
</evidence>
<dbReference type="RefSeq" id="WP_138156739.1">
    <property type="nucleotide sequence ID" value="NZ_CP039381.1"/>
</dbReference>
<feature type="domain" description="Riboflavin kinase" evidence="15">
    <location>
        <begin position="174"/>
        <end position="299"/>
    </location>
</feature>
<dbReference type="InterPro" id="IPR023465">
    <property type="entry name" value="Riboflavin_kinase_dom_sf"/>
</dbReference>
<name>A0A4P8Y0J8_9FIRM</name>
<proteinExistence type="inferred from homology"/>
<dbReference type="PANTHER" id="PTHR22749">
    <property type="entry name" value="RIBOFLAVIN KINASE/FMN ADENYLYLTRANSFERASE"/>
    <property type="match status" value="1"/>
</dbReference>
<reference evidence="16 17" key="1">
    <citation type="submission" date="2019-04" db="EMBL/GenBank/DDBJ databases">
        <authorList>
            <person name="Embree M."/>
            <person name="Gaffney J.R."/>
        </authorList>
    </citation>
    <scope>NUCLEOTIDE SEQUENCE [LARGE SCALE GENOMIC DNA]</scope>
    <source>
        <strain evidence="16 17">JE7A12</strain>
    </source>
</reference>
<evidence type="ECO:0000256" key="8">
    <source>
        <dbReference type="ARBA" id="ARBA00022777"/>
    </source>
</evidence>
<dbReference type="Pfam" id="PF01687">
    <property type="entry name" value="Flavokinase"/>
    <property type="match status" value="1"/>
</dbReference>
<dbReference type="EC" id="2.7.7.2" evidence="14"/>
<dbReference type="SMART" id="SM00904">
    <property type="entry name" value="Flavokinase"/>
    <property type="match status" value="1"/>
</dbReference>
<dbReference type="PIRSF" id="PIRSF004491">
    <property type="entry name" value="FAD_Synth"/>
    <property type="match status" value="1"/>
</dbReference>
<gene>
    <name evidence="16" type="primary">ribF</name>
    <name evidence="16" type="ORF">E5Z56_04600</name>
</gene>
<comment type="similarity">
    <text evidence="14">Belongs to the ribF family.</text>
</comment>
<comment type="catalytic activity">
    <reaction evidence="12 14">
        <text>riboflavin + ATP = FMN + ADP + H(+)</text>
        <dbReference type="Rhea" id="RHEA:14357"/>
        <dbReference type="ChEBI" id="CHEBI:15378"/>
        <dbReference type="ChEBI" id="CHEBI:30616"/>
        <dbReference type="ChEBI" id="CHEBI:57986"/>
        <dbReference type="ChEBI" id="CHEBI:58210"/>
        <dbReference type="ChEBI" id="CHEBI:456216"/>
        <dbReference type="EC" id="2.7.1.26"/>
    </reaction>
</comment>
<evidence type="ECO:0000256" key="7">
    <source>
        <dbReference type="ARBA" id="ARBA00022741"/>
    </source>
</evidence>
<evidence type="ECO:0000256" key="13">
    <source>
        <dbReference type="ARBA" id="ARBA00049494"/>
    </source>
</evidence>
<dbReference type="UniPathway" id="UPA00276">
    <property type="reaction ID" value="UER00406"/>
</dbReference>
<keyword evidence="6 14" id="KW-0548">Nucleotidyltransferase</keyword>
<dbReference type="Gene3D" id="2.40.30.30">
    <property type="entry name" value="Riboflavin kinase-like"/>
    <property type="match status" value="1"/>
</dbReference>
<keyword evidence="11" id="KW-0511">Multifunctional enzyme</keyword>
<dbReference type="InterPro" id="IPR002606">
    <property type="entry name" value="Riboflavin_kinase_bac"/>
</dbReference>
<keyword evidence="10 14" id="KW-0067">ATP-binding</keyword>
<organism evidence="16 17">
    <name type="scientific">Ruminococcus bovis</name>
    <dbReference type="NCBI Taxonomy" id="2564099"/>
    <lineage>
        <taxon>Bacteria</taxon>
        <taxon>Bacillati</taxon>
        <taxon>Bacillota</taxon>
        <taxon>Clostridia</taxon>
        <taxon>Eubacteriales</taxon>
        <taxon>Oscillospiraceae</taxon>
        <taxon>Ruminococcus</taxon>
    </lineage>
</organism>
<dbReference type="AlphaFoldDB" id="A0A4P8Y0J8"/>
<evidence type="ECO:0000256" key="11">
    <source>
        <dbReference type="ARBA" id="ARBA00023268"/>
    </source>
</evidence>
<comment type="pathway">
    <text evidence="2 14">Cofactor biosynthesis; FMN biosynthesis; FMN from riboflavin (ATP route): step 1/1.</text>
</comment>
<dbReference type="EC" id="2.7.1.26" evidence="14"/>
<keyword evidence="9 14" id="KW-0274">FAD</keyword>
<dbReference type="InterPro" id="IPR015865">
    <property type="entry name" value="Riboflavin_kinase_bac/euk"/>
</dbReference>
<dbReference type="GO" id="GO:0006747">
    <property type="term" value="P:FAD biosynthetic process"/>
    <property type="evidence" value="ECO:0007669"/>
    <property type="project" value="UniProtKB-UniRule"/>
</dbReference>
<dbReference type="SUPFAM" id="SSF52374">
    <property type="entry name" value="Nucleotidylyl transferase"/>
    <property type="match status" value="1"/>
</dbReference>
<dbReference type="InterPro" id="IPR015864">
    <property type="entry name" value="FAD_synthase"/>
</dbReference>
<evidence type="ECO:0000256" key="9">
    <source>
        <dbReference type="ARBA" id="ARBA00022827"/>
    </source>
</evidence>
<accession>A0A4P8Y0J8</accession>